<keyword evidence="5" id="KW-0479">Metal-binding</keyword>
<dbReference type="AlphaFoldDB" id="A0A3P5Y7L4"/>
<dbReference type="GO" id="GO:0016567">
    <property type="term" value="P:protein ubiquitination"/>
    <property type="evidence" value="ECO:0007669"/>
    <property type="project" value="UniProtKB-UniPathway"/>
</dbReference>
<dbReference type="GO" id="GO:0061630">
    <property type="term" value="F:ubiquitin protein ligase activity"/>
    <property type="evidence" value="ECO:0007669"/>
    <property type="project" value="UniProtKB-EC"/>
</dbReference>
<evidence type="ECO:0000256" key="11">
    <source>
        <dbReference type="ARBA" id="ARBA00023242"/>
    </source>
</evidence>
<keyword evidence="8" id="KW-0862">Zinc</keyword>
<keyword evidence="7" id="KW-0833">Ubl conjugation pathway</keyword>
<evidence type="ECO:0000256" key="1">
    <source>
        <dbReference type="ARBA" id="ARBA00000900"/>
    </source>
</evidence>
<evidence type="ECO:0000256" key="2">
    <source>
        <dbReference type="ARBA" id="ARBA00004906"/>
    </source>
</evidence>
<evidence type="ECO:0000256" key="6">
    <source>
        <dbReference type="ARBA" id="ARBA00022771"/>
    </source>
</evidence>
<protein>
    <recommendedName>
        <fullName evidence="3">RING-type E3 ubiquitin transferase</fullName>
        <ecNumber evidence="3">2.3.2.27</ecNumber>
    </recommendedName>
</protein>
<dbReference type="InterPro" id="IPR027370">
    <property type="entry name" value="Znf-RING_euk"/>
</dbReference>
<dbReference type="EMBL" id="LR031568">
    <property type="protein sequence ID" value="VDC63366.1"/>
    <property type="molecule type" value="Genomic_DNA"/>
</dbReference>
<dbReference type="UniPathway" id="UPA00143"/>
<evidence type="ECO:0000256" key="12">
    <source>
        <dbReference type="PROSITE-ProRule" id="PRU00175"/>
    </source>
</evidence>
<evidence type="ECO:0000256" key="10">
    <source>
        <dbReference type="ARBA" id="ARBA00023125"/>
    </source>
</evidence>
<feature type="compositionally biased region" description="Basic and acidic residues" evidence="14">
    <location>
        <begin position="608"/>
        <end position="627"/>
    </location>
</feature>
<accession>A0A3P5Y7L4</accession>
<feature type="domain" description="RING-type" evidence="15">
    <location>
        <begin position="134"/>
        <end position="190"/>
    </location>
</feature>
<dbReference type="GO" id="GO:0006325">
    <property type="term" value="P:chromatin organization"/>
    <property type="evidence" value="ECO:0007669"/>
    <property type="project" value="UniProtKB-KW"/>
</dbReference>
<dbReference type="InterPro" id="IPR013083">
    <property type="entry name" value="Znf_RING/FYVE/PHD"/>
</dbReference>
<evidence type="ECO:0000256" key="7">
    <source>
        <dbReference type="ARBA" id="ARBA00022786"/>
    </source>
</evidence>
<dbReference type="InterPro" id="IPR017907">
    <property type="entry name" value="Znf_RING_CS"/>
</dbReference>
<reference evidence="17" key="1">
    <citation type="submission" date="2018-11" db="EMBL/GenBank/DDBJ databases">
        <authorList>
            <consortium name="Genoscope - CEA"/>
            <person name="William W."/>
        </authorList>
    </citation>
    <scope>NUCLEOTIDE SEQUENCE</scope>
</reference>
<evidence type="ECO:0000313" key="17">
    <source>
        <dbReference type="EMBL" id="VDC63366.1"/>
    </source>
</evidence>
<keyword evidence="9" id="KW-0156">Chromatin regulator</keyword>
<dbReference type="InterPro" id="IPR001965">
    <property type="entry name" value="Znf_PHD"/>
</dbReference>
<keyword evidence="11 13" id="KW-0539">Nucleus</keyword>
<dbReference type="EC" id="2.3.2.27" evidence="3"/>
<dbReference type="GO" id="GO:0008270">
    <property type="term" value="F:zinc ion binding"/>
    <property type="evidence" value="ECO:0007669"/>
    <property type="project" value="UniProtKB-KW"/>
</dbReference>
<dbReference type="PANTHER" id="PTHR14140:SF41">
    <property type="entry name" value="RING-TYPE E3 UBIQUITIN TRANSFERASE"/>
    <property type="match status" value="1"/>
</dbReference>
<evidence type="ECO:0000256" key="9">
    <source>
        <dbReference type="ARBA" id="ARBA00022853"/>
    </source>
</evidence>
<dbReference type="SMART" id="SM00184">
    <property type="entry name" value="RING"/>
    <property type="match status" value="3"/>
</dbReference>
<dbReference type="SUPFAM" id="SSF88697">
    <property type="entry name" value="PUA domain-like"/>
    <property type="match status" value="1"/>
</dbReference>
<dbReference type="InterPro" id="IPR045134">
    <property type="entry name" value="UHRF1/2-like"/>
</dbReference>
<dbReference type="InterPro" id="IPR019786">
    <property type="entry name" value="Zinc_finger_PHD-type_CS"/>
</dbReference>
<evidence type="ECO:0000256" key="5">
    <source>
        <dbReference type="ARBA" id="ARBA00022723"/>
    </source>
</evidence>
<keyword evidence="6 12" id="KW-0863">Zinc-finger</keyword>
<feature type="region of interest" description="Disordered" evidence="14">
    <location>
        <begin position="608"/>
        <end position="659"/>
    </location>
</feature>
<dbReference type="PANTHER" id="PTHR14140">
    <property type="entry name" value="E3 UBIQUITIN-PROTEIN LIGASE UHRF-RELATED"/>
    <property type="match status" value="1"/>
</dbReference>
<comment type="subcellular location">
    <subcellularLocation>
        <location evidence="13">Nucleus</location>
    </subcellularLocation>
</comment>
<dbReference type="InterPro" id="IPR036987">
    <property type="entry name" value="SRA-YDG_sf"/>
</dbReference>
<gene>
    <name evidence="17" type="ORF">BRAA09T40977Z</name>
</gene>
<dbReference type="SUPFAM" id="SSF57903">
    <property type="entry name" value="FYVE/PHD zinc finger"/>
    <property type="match status" value="1"/>
</dbReference>
<feature type="compositionally biased region" description="Acidic residues" evidence="14">
    <location>
        <begin position="628"/>
        <end position="641"/>
    </location>
</feature>
<dbReference type="FunFam" id="2.30.280.10:FF:000002">
    <property type="entry name" value="E3 ubiquitin-protein ligase ORTHRUS 2"/>
    <property type="match status" value="1"/>
</dbReference>
<dbReference type="PROSITE" id="PS51015">
    <property type="entry name" value="YDG"/>
    <property type="match status" value="1"/>
</dbReference>
<evidence type="ECO:0000256" key="14">
    <source>
        <dbReference type="SAM" id="MobiDB-lite"/>
    </source>
</evidence>
<keyword evidence="10" id="KW-0238">DNA-binding</keyword>
<dbReference type="SMART" id="SM00466">
    <property type="entry name" value="SRA"/>
    <property type="match status" value="1"/>
</dbReference>
<evidence type="ECO:0000259" key="16">
    <source>
        <dbReference type="PROSITE" id="PS51015"/>
    </source>
</evidence>
<comment type="catalytic activity">
    <reaction evidence="1">
        <text>S-ubiquitinyl-[E2 ubiquitin-conjugating enzyme]-L-cysteine + [acceptor protein]-L-lysine = [E2 ubiquitin-conjugating enzyme]-L-cysteine + N(6)-ubiquitinyl-[acceptor protein]-L-lysine.</text>
        <dbReference type="EC" id="2.3.2.27"/>
    </reaction>
</comment>
<evidence type="ECO:0000256" key="13">
    <source>
        <dbReference type="PROSITE-ProRule" id="PRU00358"/>
    </source>
</evidence>
<evidence type="ECO:0000256" key="3">
    <source>
        <dbReference type="ARBA" id="ARBA00012483"/>
    </source>
</evidence>
<dbReference type="PROSITE" id="PS01359">
    <property type="entry name" value="ZF_PHD_1"/>
    <property type="match status" value="1"/>
</dbReference>
<organism evidence="17">
    <name type="scientific">Brassica campestris</name>
    <name type="common">Field mustard</name>
    <dbReference type="NCBI Taxonomy" id="3711"/>
    <lineage>
        <taxon>Eukaryota</taxon>
        <taxon>Viridiplantae</taxon>
        <taxon>Streptophyta</taxon>
        <taxon>Embryophyta</taxon>
        <taxon>Tracheophyta</taxon>
        <taxon>Spermatophyta</taxon>
        <taxon>Magnoliopsida</taxon>
        <taxon>eudicotyledons</taxon>
        <taxon>Gunneridae</taxon>
        <taxon>Pentapetalae</taxon>
        <taxon>rosids</taxon>
        <taxon>malvids</taxon>
        <taxon>Brassicales</taxon>
        <taxon>Brassicaceae</taxon>
        <taxon>Brassiceae</taxon>
        <taxon>Brassica</taxon>
    </lineage>
</organism>
<feature type="domain" description="YDG" evidence="16">
    <location>
        <begin position="282"/>
        <end position="431"/>
    </location>
</feature>
<dbReference type="SMART" id="SM00249">
    <property type="entry name" value="PHD"/>
    <property type="match status" value="1"/>
</dbReference>
<dbReference type="GO" id="GO:0005634">
    <property type="term" value="C:nucleus"/>
    <property type="evidence" value="ECO:0007669"/>
    <property type="project" value="UniProtKB-SubCell"/>
</dbReference>
<sequence length="659" mass="73165">MASDGEGACMQCKKIPPTEESLTCLTCGTPWHVPCLSSPPESLASTLQWECPDCSGDFDPVPQPGEGSDLVAAIRAIESDVTLTDEDKAKKRQQLLSGKAVMEDDDEEEEEKKKSSSMGLDADILAALGENLKCSFCLQLLERPVTCLLMVNLYLFLLFCHYKTPCGHNFCLKCFVKWTEQGKRECIKCRFVVPNDVAANPRINASLVSAIRLAKVSRTSGAAAAASTSNVYHYVSNESRPDEAFTTERAIIGGIANAASGKIYVTVPGDHFGPIPAENDPVRNQGVLVGESWKSRLACKQWGAHVVHVAGIAGQSKHGAQSVAISVGYDDDEDHGEWFLYTGSGGRDLSGNRRTNKQQSFDQKFTNGNEALRLSCRMGYPVRVVRTYKEKIAAYAPEEGVRYDGIYRVEKCWRKVSVQGKFKVCRYLFVRCDNDPAPWTSDEHGDRPRPLPHVPELAQAIDLFERIETPSWDFDEAEGCWKWMKPPPASKKPVNVLDPEERKLMKEAMDAARSSTLREQLLKGFSCQICLQVMNFPVTTPCAHNFCKGCLEGKFVGQTRMMERSRGGRTLRAMKNIMKCPCCPRDISDFLQNVQVNREVMDVIEKVKKQEEGEASSVDEKEGKAETESEENSEITDAEDVEQPRKRAKLDTEAVVSAA</sequence>
<comment type="pathway">
    <text evidence="2">Protein modification; protein ubiquitination.</text>
</comment>
<dbReference type="InterPro" id="IPR011011">
    <property type="entry name" value="Znf_FYVE_PHD"/>
</dbReference>
<evidence type="ECO:0000256" key="4">
    <source>
        <dbReference type="ARBA" id="ARBA00022679"/>
    </source>
</evidence>
<dbReference type="PROSITE" id="PS50089">
    <property type="entry name" value="ZF_RING_2"/>
    <property type="match status" value="2"/>
</dbReference>
<dbReference type="InterPro" id="IPR015947">
    <property type="entry name" value="PUA-like_sf"/>
</dbReference>
<dbReference type="GO" id="GO:0003677">
    <property type="term" value="F:DNA binding"/>
    <property type="evidence" value="ECO:0007669"/>
    <property type="project" value="UniProtKB-KW"/>
</dbReference>
<dbReference type="Pfam" id="PF13445">
    <property type="entry name" value="zf-RING_UBOX"/>
    <property type="match status" value="1"/>
</dbReference>
<feature type="region of interest" description="Disordered" evidence="14">
    <location>
        <begin position="94"/>
        <end position="116"/>
    </location>
</feature>
<dbReference type="InterPro" id="IPR003105">
    <property type="entry name" value="SRA_YDG"/>
</dbReference>
<evidence type="ECO:0000259" key="15">
    <source>
        <dbReference type="PROSITE" id="PS50089"/>
    </source>
</evidence>
<dbReference type="Pfam" id="PF02182">
    <property type="entry name" value="SAD_SRA"/>
    <property type="match status" value="1"/>
</dbReference>
<keyword evidence="4" id="KW-0808">Transferase</keyword>
<feature type="domain" description="RING-type" evidence="15">
    <location>
        <begin position="527"/>
        <end position="583"/>
    </location>
</feature>
<proteinExistence type="predicted"/>
<dbReference type="Gene3D" id="2.30.280.10">
    <property type="entry name" value="SRA-YDG"/>
    <property type="match status" value="1"/>
</dbReference>
<dbReference type="SUPFAM" id="SSF57850">
    <property type="entry name" value="RING/U-box"/>
    <property type="match status" value="2"/>
</dbReference>
<dbReference type="InterPro" id="IPR001841">
    <property type="entry name" value="Znf_RING"/>
</dbReference>
<name>A0A3P5Y7L4_BRACM</name>
<dbReference type="Gene3D" id="3.30.40.10">
    <property type="entry name" value="Zinc/RING finger domain, C3HC4 (zinc finger)"/>
    <property type="match status" value="3"/>
</dbReference>
<dbReference type="PROSITE" id="PS00518">
    <property type="entry name" value="ZF_RING_1"/>
    <property type="match status" value="1"/>
</dbReference>
<evidence type="ECO:0000256" key="8">
    <source>
        <dbReference type="ARBA" id="ARBA00022833"/>
    </source>
</evidence>
<feature type="compositionally biased region" description="Basic and acidic residues" evidence="14">
    <location>
        <begin position="642"/>
        <end position="652"/>
    </location>
</feature>